<dbReference type="RefSeq" id="WP_378062493.1">
    <property type="nucleotide sequence ID" value="NZ_JBHSIS010000033.1"/>
</dbReference>
<evidence type="ECO:0000313" key="1">
    <source>
        <dbReference type="EMBL" id="MFC4859429.1"/>
    </source>
</evidence>
<gene>
    <name evidence="1" type="ORF">ACFPCV_38540</name>
</gene>
<protein>
    <submittedName>
        <fullName evidence="1">Uncharacterized protein</fullName>
    </submittedName>
</protein>
<organism evidence="1 2">
    <name type="scientific">Actinophytocola glycyrrhizae</name>
    <dbReference type="NCBI Taxonomy" id="2044873"/>
    <lineage>
        <taxon>Bacteria</taxon>
        <taxon>Bacillati</taxon>
        <taxon>Actinomycetota</taxon>
        <taxon>Actinomycetes</taxon>
        <taxon>Pseudonocardiales</taxon>
        <taxon>Pseudonocardiaceae</taxon>
    </lineage>
</organism>
<comment type="caution">
    <text evidence="1">The sequence shown here is derived from an EMBL/GenBank/DDBJ whole genome shotgun (WGS) entry which is preliminary data.</text>
</comment>
<name>A0ABV9SFC7_9PSEU</name>
<proteinExistence type="predicted"/>
<evidence type="ECO:0000313" key="2">
    <source>
        <dbReference type="Proteomes" id="UP001595859"/>
    </source>
</evidence>
<dbReference type="EMBL" id="JBHSIS010000033">
    <property type="protein sequence ID" value="MFC4859429.1"/>
    <property type="molecule type" value="Genomic_DNA"/>
</dbReference>
<reference evidence="2" key="1">
    <citation type="journal article" date="2019" name="Int. J. Syst. Evol. Microbiol.">
        <title>The Global Catalogue of Microorganisms (GCM) 10K type strain sequencing project: providing services to taxonomists for standard genome sequencing and annotation.</title>
        <authorList>
            <consortium name="The Broad Institute Genomics Platform"/>
            <consortium name="The Broad Institute Genome Sequencing Center for Infectious Disease"/>
            <person name="Wu L."/>
            <person name="Ma J."/>
        </authorList>
    </citation>
    <scope>NUCLEOTIDE SEQUENCE [LARGE SCALE GENOMIC DNA]</scope>
    <source>
        <strain evidence="2">ZS-22-S1</strain>
    </source>
</reference>
<sequence>MAASTYDELLEIPRGRGMLANDVADRVGPGLRVACGVHPDDSPALVRRKVGERLTELCGRLPTDLRISVLAALALHPEADHQFMQDRMGWAAHRINRDHPRAAVRRMKVGFRIIAEQLDELVDDPRINQGWHIGSLRALLRMDVDPPQLIEERTIVSTADGLEEVELRFSAHGKGSDTGSGNPITAAVMYGGEITGSEGVVPSHRKFALRLPAPLRAGEQHEYGVRFTAHPRAVTPPFYVLTPLQPCAKFSVRVRFGAEVPKHIWRVDAIPPRAIDDYAPDDALVSADRFGEVALEFSRLHQGLSYGVRWAAP</sequence>
<accession>A0ABV9SFC7</accession>
<dbReference type="Proteomes" id="UP001595859">
    <property type="component" value="Unassembled WGS sequence"/>
</dbReference>
<keyword evidence="2" id="KW-1185">Reference proteome</keyword>